<dbReference type="OrthoDB" id="9810250at2"/>
<dbReference type="InterPro" id="IPR050624">
    <property type="entry name" value="HTH-type_Tx_Regulator"/>
</dbReference>
<evidence type="ECO:0000259" key="3">
    <source>
        <dbReference type="PROSITE" id="PS50977"/>
    </source>
</evidence>
<comment type="caution">
    <text evidence="4">The sequence shown here is derived from an EMBL/GenBank/DDBJ whole genome shotgun (WGS) entry which is preliminary data.</text>
</comment>
<evidence type="ECO:0000313" key="4">
    <source>
        <dbReference type="EMBL" id="MBB6477855.1"/>
    </source>
</evidence>
<sequence>MDRRQIKTRNAIFQAFTELLTRRRYAQITVQQIIDAANIGRSTFYSHFPTKEALMEALLTELFGHVLAGVGVHCPIPEFTPQSNGYRAYTTHILYHISNQREAFMRLLRSDSRDIFLRYLKEHLKLQLGEYWLNHEEGERPAVPADFLRNHFACTFVETIHWWIENDMRQTPEEIAGYFTAVMDPLLGR</sequence>
<gene>
    <name evidence="4" type="ORF">HNR45_000888</name>
</gene>
<proteinExistence type="predicted"/>
<reference evidence="4 5" key="1">
    <citation type="submission" date="2020-08" db="EMBL/GenBank/DDBJ databases">
        <title>Genomic Encyclopedia of Type Strains, Phase IV (KMG-IV): sequencing the most valuable type-strain genomes for metagenomic binning, comparative biology and taxonomic classification.</title>
        <authorList>
            <person name="Goeker M."/>
        </authorList>
    </citation>
    <scope>NUCLEOTIDE SEQUENCE [LARGE SCALE GENOMIC DNA]</scope>
    <source>
        <strain evidence="4 5">DSM 21255</strain>
    </source>
</reference>
<feature type="domain" description="HTH tetR-type" evidence="3">
    <location>
        <begin position="6"/>
        <end position="66"/>
    </location>
</feature>
<dbReference type="GO" id="GO:0003677">
    <property type="term" value="F:DNA binding"/>
    <property type="evidence" value="ECO:0007669"/>
    <property type="project" value="UniProtKB-UniRule"/>
</dbReference>
<dbReference type="AlphaFoldDB" id="A0A841R1U4"/>
<name>A0A841R1U4_9FIRM</name>
<dbReference type="RefSeq" id="WP_159822833.1">
    <property type="nucleotide sequence ID" value="NZ_CABWNB010000002.1"/>
</dbReference>
<dbReference type="InterPro" id="IPR039532">
    <property type="entry name" value="TetR_C_Firmicutes"/>
</dbReference>
<evidence type="ECO:0000256" key="1">
    <source>
        <dbReference type="ARBA" id="ARBA00023125"/>
    </source>
</evidence>
<dbReference type="PANTHER" id="PTHR43479:SF23">
    <property type="entry name" value="HTH TETR-TYPE DOMAIN-CONTAINING PROTEIN"/>
    <property type="match status" value="1"/>
</dbReference>
<dbReference type="Gene3D" id="1.10.357.10">
    <property type="entry name" value="Tetracycline Repressor, domain 2"/>
    <property type="match status" value="1"/>
</dbReference>
<protein>
    <submittedName>
        <fullName evidence="4">AcrR family transcriptional regulator</fullName>
    </submittedName>
</protein>
<dbReference type="PANTHER" id="PTHR43479">
    <property type="entry name" value="ACREF/ENVCD OPERON REPRESSOR-RELATED"/>
    <property type="match status" value="1"/>
</dbReference>
<dbReference type="SUPFAM" id="SSF46689">
    <property type="entry name" value="Homeodomain-like"/>
    <property type="match status" value="1"/>
</dbReference>
<dbReference type="Pfam" id="PF14278">
    <property type="entry name" value="TetR_C_8"/>
    <property type="match status" value="1"/>
</dbReference>
<feature type="DNA-binding region" description="H-T-H motif" evidence="2">
    <location>
        <begin position="29"/>
        <end position="48"/>
    </location>
</feature>
<dbReference type="InterPro" id="IPR009057">
    <property type="entry name" value="Homeodomain-like_sf"/>
</dbReference>
<dbReference type="Pfam" id="PF00440">
    <property type="entry name" value="TetR_N"/>
    <property type="match status" value="1"/>
</dbReference>
<accession>A0A841R1U4</accession>
<dbReference type="GeneID" id="93486171"/>
<dbReference type="InterPro" id="IPR001647">
    <property type="entry name" value="HTH_TetR"/>
</dbReference>
<dbReference type="PRINTS" id="PR00455">
    <property type="entry name" value="HTHTETR"/>
</dbReference>
<organism evidence="4 5">
    <name type="scientific">Negativicoccus succinicivorans</name>
    <dbReference type="NCBI Taxonomy" id="620903"/>
    <lineage>
        <taxon>Bacteria</taxon>
        <taxon>Bacillati</taxon>
        <taxon>Bacillota</taxon>
        <taxon>Negativicutes</taxon>
        <taxon>Veillonellales</taxon>
        <taxon>Veillonellaceae</taxon>
        <taxon>Negativicoccus</taxon>
    </lineage>
</organism>
<evidence type="ECO:0000256" key="2">
    <source>
        <dbReference type="PROSITE-ProRule" id="PRU00335"/>
    </source>
</evidence>
<dbReference type="EMBL" id="JACHHI010000003">
    <property type="protein sequence ID" value="MBB6477855.1"/>
    <property type="molecule type" value="Genomic_DNA"/>
</dbReference>
<evidence type="ECO:0000313" key="5">
    <source>
        <dbReference type="Proteomes" id="UP000591941"/>
    </source>
</evidence>
<keyword evidence="1 2" id="KW-0238">DNA-binding</keyword>
<keyword evidence="5" id="KW-1185">Reference proteome</keyword>
<dbReference type="Proteomes" id="UP000591941">
    <property type="component" value="Unassembled WGS sequence"/>
</dbReference>
<dbReference type="PROSITE" id="PS50977">
    <property type="entry name" value="HTH_TETR_2"/>
    <property type="match status" value="1"/>
</dbReference>